<evidence type="ECO:0000256" key="1">
    <source>
        <dbReference type="ARBA" id="ARBA00006515"/>
    </source>
</evidence>
<dbReference type="InterPro" id="IPR036812">
    <property type="entry name" value="NAD(P)_OxRdtase_dom_sf"/>
</dbReference>
<dbReference type="SUPFAM" id="SSF51430">
    <property type="entry name" value="NAD(P)-linked oxidoreductase"/>
    <property type="match status" value="1"/>
</dbReference>
<dbReference type="AlphaFoldDB" id="A0A1I3M1Z1"/>
<dbReference type="Pfam" id="PF00248">
    <property type="entry name" value="Aldo_ket_red"/>
    <property type="match status" value="1"/>
</dbReference>
<protein>
    <submittedName>
        <fullName evidence="5">Predicted oxidoreductase</fullName>
    </submittedName>
</protein>
<evidence type="ECO:0000256" key="3">
    <source>
        <dbReference type="ARBA" id="ARBA00023002"/>
    </source>
</evidence>
<evidence type="ECO:0000313" key="5">
    <source>
        <dbReference type="EMBL" id="SFI90716.1"/>
    </source>
</evidence>
<accession>A0A1I3M1Z1</accession>
<keyword evidence="6" id="KW-1185">Reference proteome</keyword>
<dbReference type="GO" id="GO:0016491">
    <property type="term" value="F:oxidoreductase activity"/>
    <property type="evidence" value="ECO:0007669"/>
    <property type="project" value="UniProtKB-KW"/>
</dbReference>
<proteinExistence type="inferred from homology"/>
<dbReference type="PANTHER" id="PTHR43150">
    <property type="entry name" value="HYPERKINETIC, ISOFORM M"/>
    <property type="match status" value="1"/>
</dbReference>
<dbReference type="Proteomes" id="UP000199025">
    <property type="component" value="Unassembled WGS sequence"/>
</dbReference>
<organism evidence="5 6">
    <name type="scientific">Amycolatopsis sacchari</name>
    <dbReference type="NCBI Taxonomy" id="115433"/>
    <lineage>
        <taxon>Bacteria</taxon>
        <taxon>Bacillati</taxon>
        <taxon>Actinomycetota</taxon>
        <taxon>Actinomycetes</taxon>
        <taxon>Pseudonocardiales</taxon>
        <taxon>Pseudonocardiaceae</taxon>
        <taxon>Amycolatopsis</taxon>
    </lineage>
</organism>
<sequence>MSLGSWLTHDQTREGEAIACTRRAHELGVNLFDTANEYQAGRAEEILGKALRPLPRDTYLVATKVYFPMGSSPLQRGLSRKHVMTQVEQSLRRLGVDYIDLYQCHMFDEETPVEETARTMNDLIRAGKILYWGISNWSAEQIKNVVHACDSHNWERPVSNQAQYSALWRKIEREILPTCSDHGMGVLGFSPLAMGVLSGKYQPGAGPPEGTRAQRSLGPLDWRMNHFLADRTLAAVREFGQLAADCGYSSAQLALAWCLRLPEVSSVVIGASRQKQLEDNIQAAGISIGPDLERTIAAILAPFAVTDDSFPDRAPQQVPT</sequence>
<evidence type="ECO:0000256" key="2">
    <source>
        <dbReference type="ARBA" id="ARBA00022857"/>
    </source>
</evidence>
<keyword evidence="2" id="KW-0521">NADP</keyword>
<reference evidence="5 6" key="1">
    <citation type="submission" date="2016-10" db="EMBL/GenBank/DDBJ databases">
        <authorList>
            <person name="de Groot N.N."/>
        </authorList>
    </citation>
    <scope>NUCLEOTIDE SEQUENCE [LARGE SCALE GENOMIC DNA]</scope>
    <source>
        <strain evidence="5 6">DSM 44468</strain>
    </source>
</reference>
<keyword evidence="3" id="KW-0560">Oxidoreductase</keyword>
<dbReference type="CDD" id="cd19074">
    <property type="entry name" value="Aldo_ket_red_shaker-like"/>
    <property type="match status" value="1"/>
</dbReference>
<dbReference type="EMBL" id="FORP01000002">
    <property type="protein sequence ID" value="SFI90716.1"/>
    <property type="molecule type" value="Genomic_DNA"/>
</dbReference>
<evidence type="ECO:0000259" key="4">
    <source>
        <dbReference type="Pfam" id="PF00248"/>
    </source>
</evidence>
<gene>
    <name evidence="5" type="ORF">SAMN05421835_102134</name>
</gene>
<dbReference type="InterPro" id="IPR023210">
    <property type="entry name" value="NADP_OxRdtase_dom"/>
</dbReference>
<dbReference type="InterPro" id="IPR005399">
    <property type="entry name" value="K_chnl_volt-dep_bsu_KCNAB-rel"/>
</dbReference>
<evidence type="ECO:0000313" key="6">
    <source>
        <dbReference type="Proteomes" id="UP000199025"/>
    </source>
</evidence>
<feature type="domain" description="NADP-dependent oxidoreductase" evidence="4">
    <location>
        <begin position="1"/>
        <end position="285"/>
    </location>
</feature>
<dbReference type="Gene3D" id="3.20.20.100">
    <property type="entry name" value="NADP-dependent oxidoreductase domain"/>
    <property type="match status" value="1"/>
</dbReference>
<dbReference type="PANTHER" id="PTHR43150:SF2">
    <property type="entry name" value="HYPERKINETIC, ISOFORM M"/>
    <property type="match status" value="1"/>
</dbReference>
<comment type="similarity">
    <text evidence="1">Belongs to the shaker potassium channel beta subunit family.</text>
</comment>
<name>A0A1I3M1Z1_9PSEU</name>